<dbReference type="InterPro" id="IPR036388">
    <property type="entry name" value="WH-like_DNA-bd_sf"/>
</dbReference>
<evidence type="ECO:0000313" key="6">
    <source>
        <dbReference type="Proteomes" id="UP001205906"/>
    </source>
</evidence>
<dbReference type="EMBL" id="JAMXQS010000007">
    <property type="protein sequence ID" value="MCO6051005.1"/>
    <property type="molecule type" value="Genomic_DNA"/>
</dbReference>
<protein>
    <submittedName>
        <fullName evidence="5">Helix-turn-helix domain-containing protein</fullName>
    </submittedName>
</protein>
<evidence type="ECO:0000259" key="4">
    <source>
        <dbReference type="PROSITE" id="PS50043"/>
    </source>
</evidence>
<evidence type="ECO:0000256" key="2">
    <source>
        <dbReference type="ARBA" id="ARBA00023125"/>
    </source>
</evidence>
<dbReference type="PROSITE" id="PS00622">
    <property type="entry name" value="HTH_LUXR_1"/>
    <property type="match status" value="1"/>
</dbReference>
<sequence>MESTEQRSETEAFQAGDAEFGTAVIGALMSAAPILSSMTSPIELQDVSGLAMRLRSRGDLTAFLTELAGSVGAESYMLLAVPQGRAASEARILSSNWVFDVIELLGHGLIQRIAASHWSAMPGVEAQPILAAGSFDSEGVVNGEEARLLDVLGHGELWSLRVNVGRRRFFLFLSHPVPGRIMREQLVEAQMECGYALSRMPGLLLAAASEDPLSDRERECLLWVSEGKTTEDVAMILGVSGNTVSSYITHAIRKLGALNRPMAIASAIRSGII</sequence>
<dbReference type="PANTHER" id="PTHR44688:SF16">
    <property type="entry name" value="DNA-BINDING TRANSCRIPTIONAL ACTIVATOR DEVR_DOSR"/>
    <property type="match status" value="1"/>
</dbReference>
<keyword evidence="6" id="KW-1185">Reference proteome</keyword>
<dbReference type="Proteomes" id="UP001205906">
    <property type="component" value="Unassembled WGS sequence"/>
</dbReference>
<keyword evidence="3" id="KW-0804">Transcription</keyword>
<keyword evidence="1" id="KW-0805">Transcription regulation</keyword>
<dbReference type="PROSITE" id="PS50043">
    <property type="entry name" value="HTH_LUXR_2"/>
    <property type="match status" value="1"/>
</dbReference>
<dbReference type="PRINTS" id="PR00038">
    <property type="entry name" value="HTHLUXR"/>
</dbReference>
<evidence type="ECO:0000313" key="5">
    <source>
        <dbReference type="EMBL" id="MCO6051005.1"/>
    </source>
</evidence>
<reference evidence="5 6" key="1">
    <citation type="submission" date="2022-06" db="EMBL/GenBank/DDBJ databases">
        <title>Mesorhizobium sp. strain RP14 Genome sequencing and assembly.</title>
        <authorList>
            <person name="Kim I."/>
        </authorList>
    </citation>
    <scope>NUCLEOTIDE SEQUENCE [LARGE SCALE GENOMIC DNA]</scope>
    <source>
        <strain evidence="6">RP14(2022)</strain>
    </source>
</reference>
<feature type="domain" description="HTH luxR-type" evidence="4">
    <location>
        <begin position="206"/>
        <end position="271"/>
    </location>
</feature>
<dbReference type="CDD" id="cd06170">
    <property type="entry name" value="LuxR_C_like"/>
    <property type="match status" value="1"/>
</dbReference>
<dbReference type="RefSeq" id="WP_252820167.1">
    <property type="nucleotide sequence ID" value="NZ_JAMXQS010000007.1"/>
</dbReference>
<organism evidence="5 6">
    <name type="scientific">Mesorhizobium liriopis</name>
    <dbReference type="NCBI Taxonomy" id="2953882"/>
    <lineage>
        <taxon>Bacteria</taxon>
        <taxon>Pseudomonadati</taxon>
        <taxon>Pseudomonadota</taxon>
        <taxon>Alphaproteobacteria</taxon>
        <taxon>Hyphomicrobiales</taxon>
        <taxon>Phyllobacteriaceae</taxon>
        <taxon>Mesorhizobium</taxon>
    </lineage>
</organism>
<proteinExistence type="predicted"/>
<dbReference type="PANTHER" id="PTHR44688">
    <property type="entry name" value="DNA-BINDING TRANSCRIPTIONAL ACTIVATOR DEVR_DOSR"/>
    <property type="match status" value="1"/>
</dbReference>
<keyword evidence="2" id="KW-0238">DNA-binding</keyword>
<dbReference type="SUPFAM" id="SSF46894">
    <property type="entry name" value="C-terminal effector domain of the bipartite response regulators"/>
    <property type="match status" value="1"/>
</dbReference>
<dbReference type="Pfam" id="PF00196">
    <property type="entry name" value="GerE"/>
    <property type="match status" value="1"/>
</dbReference>
<dbReference type="Gene3D" id="1.10.10.10">
    <property type="entry name" value="Winged helix-like DNA-binding domain superfamily/Winged helix DNA-binding domain"/>
    <property type="match status" value="1"/>
</dbReference>
<dbReference type="InterPro" id="IPR000792">
    <property type="entry name" value="Tscrpt_reg_LuxR_C"/>
</dbReference>
<dbReference type="SMART" id="SM00421">
    <property type="entry name" value="HTH_LUXR"/>
    <property type="match status" value="1"/>
</dbReference>
<dbReference type="InterPro" id="IPR016032">
    <property type="entry name" value="Sig_transdc_resp-reg_C-effctor"/>
</dbReference>
<name>A0ABT1CA00_9HYPH</name>
<evidence type="ECO:0000256" key="1">
    <source>
        <dbReference type="ARBA" id="ARBA00023015"/>
    </source>
</evidence>
<evidence type="ECO:0000256" key="3">
    <source>
        <dbReference type="ARBA" id="ARBA00023163"/>
    </source>
</evidence>
<accession>A0ABT1CA00</accession>
<gene>
    <name evidence="5" type="ORF">NGM99_14575</name>
</gene>
<comment type="caution">
    <text evidence="5">The sequence shown here is derived from an EMBL/GenBank/DDBJ whole genome shotgun (WGS) entry which is preliminary data.</text>
</comment>